<protein>
    <submittedName>
        <fullName evidence="2">Uncharacterized protein</fullName>
    </submittedName>
</protein>
<feature type="region of interest" description="Disordered" evidence="1">
    <location>
        <begin position="84"/>
        <end position="109"/>
    </location>
</feature>
<evidence type="ECO:0000313" key="3">
    <source>
        <dbReference type="Proteomes" id="UP001159641"/>
    </source>
</evidence>
<comment type="caution">
    <text evidence="2">The sequence shown here is derived from an EMBL/GenBank/DDBJ whole genome shotgun (WGS) entry which is preliminary data.</text>
</comment>
<feature type="region of interest" description="Disordered" evidence="1">
    <location>
        <begin position="1"/>
        <end position="34"/>
    </location>
</feature>
<organism evidence="2 3">
    <name type="scientific">Eschrichtius robustus</name>
    <name type="common">California gray whale</name>
    <name type="synonym">Eschrichtius gibbosus</name>
    <dbReference type="NCBI Taxonomy" id="9764"/>
    <lineage>
        <taxon>Eukaryota</taxon>
        <taxon>Metazoa</taxon>
        <taxon>Chordata</taxon>
        <taxon>Craniata</taxon>
        <taxon>Vertebrata</taxon>
        <taxon>Euteleostomi</taxon>
        <taxon>Mammalia</taxon>
        <taxon>Eutheria</taxon>
        <taxon>Laurasiatheria</taxon>
        <taxon>Artiodactyla</taxon>
        <taxon>Whippomorpha</taxon>
        <taxon>Cetacea</taxon>
        <taxon>Mysticeti</taxon>
        <taxon>Eschrichtiidae</taxon>
        <taxon>Eschrichtius</taxon>
    </lineage>
</organism>
<dbReference type="Proteomes" id="UP001159641">
    <property type="component" value="Unassembled WGS sequence"/>
</dbReference>
<gene>
    <name evidence="2" type="ORF">J1605_021871</name>
</gene>
<dbReference type="EMBL" id="JAIQCJ010001425">
    <property type="protein sequence ID" value="KAJ8789344.1"/>
    <property type="molecule type" value="Genomic_DNA"/>
</dbReference>
<evidence type="ECO:0000256" key="1">
    <source>
        <dbReference type="SAM" id="MobiDB-lite"/>
    </source>
</evidence>
<accession>A0AB34HCV9</accession>
<evidence type="ECO:0000313" key="2">
    <source>
        <dbReference type="EMBL" id="KAJ8789344.1"/>
    </source>
</evidence>
<name>A0AB34HCV9_ESCRO</name>
<feature type="compositionally biased region" description="Polar residues" evidence="1">
    <location>
        <begin position="1"/>
        <end position="14"/>
    </location>
</feature>
<dbReference type="AlphaFoldDB" id="A0AB34HCV9"/>
<keyword evidence="3" id="KW-1185">Reference proteome</keyword>
<sequence>MRSPCTSTKSSPHSLQLEKARVQQRRPNAAKNNWKSSTLGKNLVNAQQTVYIFSTLECESTGLPCQALDSIQGCRAQRHQGFTRDPCPEGAPPRNGTAQPLPGAVVGPGGNVTHCLQINPSR</sequence>
<proteinExistence type="predicted"/>
<reference evidence="2 3" key="1">
    <citation type="submission" date="2022-11" db="EMBL/GenBank/DDBJ databases">
        <title>Whole genome sequence of Eschrichtius robustus ER-17-0199.</title>
        <authorList>
            <person name="Bruniche-Olsen A."/>
            <person name="Black A.N."/>
            <person name="Fields C.J."/>
            <person name="Walden K."/>
            <person name="Dewoody J.A."/>
        </authorList>
    </citation>
    <scope>NUCLEOTIDE SEQUENCE [LARGE SCALE GENOMIC DNA]</scope>
    <source>
        <strain evidence="2">ER-17-0199</strain>
        <tissue evidence="2">Blubber</tissue>
    </source>
</reference>